<sequence length="79" mass="9117">MRITLEYFAQLRDLAGCTREERDIEAISLGTLYEQVRRDYQFPLERDQLRVAVNDAFASWDEVPHEGDMVVFIPPVTGG</sequence>
<accession>A0ABQ0P136</accession>
<gene>
    <name evidence="1" type="ORF">AA15669_1861</name>
</gene>
<dbReference type="CDD" id="cd00754">
    <property type="entry name" value="Ubl_MoaD"/>
    <property type="match status" value="1"/>
</dbReference>
<dbReference type="SUPFAM" id="SSF54285">
    <property type="entry name" value="MoaD/ThiS"/>
    <property type="match status" value="1"/>
</dbReference>
<dbReference type="Proteomes" id="UP001062901">
    <property type="component" value="Unassembled WGS sequence"/>
</dbReference>
<dbReference type="InterPro" id="IPR012675">
    <property type="entry name" value="Beta-grasp_dom_sf"/>
</dbReference>
<protein>
    <submittedName>
        <fullName evidence="1">Molybdopterin converting factor small subunit</fullName>
    </submittedName>
</protein>
<dbReference type="Pfam" id="PF02597">
    <property type="entry name" value="ThiS"/>
    <property type="match status" value="1"/>
</dbReference>
<dbReference type="InterPro" id="IPR003749">
    <property type="entry name" value="ThiS/MoaD-like"/>
</dbReference>
<reference evidence="1" key="1">
    <citation type="submission" date="2013-04" db="EMBL/GenBank/DDBJ databases">
        <title>The genome sequencing project of 58 acetic acid bacteria.</title>
        <authorList>
            <person name="Okamoto-Kainuma A."/>
            <person name="Ishikawa M."/>
            <person name="Umino S."/>
            <person name="Koizumi Y."/>
            <person name="Shiwa Y."/>
            <person name="Yoshikawa H."/>
            <person name="Matsutani M."/>
            <person name="Matsushita K."/>
        </authorList>
    </citation>
    <scope>NUCLEOTIDE SEQUENCE</scope>
    <source>
        <strain evidence="1">DSM 15669</strain>
    </source>
</reference>
<evidence type="ECO:0000313" key="1">
    <source>
        <dbReference type="EMBL" id="GBQ08657.1"/>
    </source>
</evidence>
<dbReference type="RefSeq" id="WP_018980082.1">
    <property type="nucleotide sequence ID" value="NZ_BAQD01000124.1"/>
</dbReference>
<dbReference type="Gene3D" id="3.10.20.30">
    <property type="match status" value="1"/>
</dbReference>
<keyword evidence="2" id="KW-1185">Reference proteome</keyword>
<comment type="caution">
    <text evidence="1">The sequence shown here is derived from an EMBL/GenBank/DDBJ whole genome shotgun (WGS) entry which is preliminary data.</text>
</comment>
<proteinExistence type="predicted"/>
<dbReference type="EMBL" id="BAQD01000124">
    <property type="protein sequence ID" value="GBQ08657.1"/>
    <property type="molecule type" value="Genomic_DNA"/>
</dbReference>
<name>A0ABQ0P136_9PROT</name>
<dbReference type="InterPro" id="IPR016155">
    <property type="entry name" value="Mopterin_synth/thiamin_S_b"/>
</dbReference>
<organism evidence="1 2">
    <name type="scientific">Saccharibacter floricola DSM 15669</name>
    <dbReference type="NCBI Taxonomy" id="1123227"/>
    <lineage>
        <taxon>Bacteria</taxon>
        <taxon>Pseudomonadati</taxon>
        <taxon>Pseudomonadota</taxon>
        <taxon>Alphaproteobacteria</taxon>
        <taxon>Acetobacterales</taxon>
        <taxon>Acetobacteraceae</taxon>
        <taxon>Saccharibacter</taxon>
    </lineage>
</organism>
<evidence type="ECO:0000313" key="2">
    <source>
        <dbReference type="Proteomes" id="UP001062901"/>
    </source>
</evidence>